<comment type="caution">
    <text evidence="2">The sequence shown here is derived from an EMBL/GenBank/DDBJ whole genome shotgun (WGS) entry which is preliminary data.</text>
</comment>
<dbReference type="InterPro" id="IPR036703">
    <property type="entry name" value="MOB_kinase_act_sf"/>
</dbReference>
<evidence type="ECO:0000313" key="3">
    <source>
        <dbReference type="Proteomes" id="UP001165120"/>
    </source>
</evidence>
<keyword evidence="1" id="KW-0862">Zinc</keyword>
<dbReference type="InterPro" id="IPR005301">
    <property type="entry name" value="MOB_kinase_act_fam"/>
</dbReference>
<dbReference type="PANTHER" id="PTHR22599">
    <property type="entry name" value="MPS ONE BINDER KINASE ACTIVATOR-LIKE MOB"/>
    <property type="match status" value="1"/>
</dbReference>
<keyword evidence="3" id="KW-1185">Reference proteome</keyword>
<protein>
    <submittedName>
        <fullName evidence="2">Unnamed protein product</fullName>
    </submittedName>
</protein>
<dbReference type="SUPFAM" id="SSF101152">
    <property type="entry name" value="Mob1/phocein"/>
    <property type="match status" value="1"/>
</dbReference>
<dbReference type="Proteomes" id="UP001165120">
    <property type="component" value="Unassembled WGS sequence"/>
</dbReference>
<dbReference type="Gene3D" id="1.20.140.30">
    <property type="entry name" value="MOB kinase activator"/>
    <property type="match status" value="1"/>
</dbReference>
<name>A0A9W6T4V0_CANBO</name>
<dbReference type="SMART" id="SM01388">
    <property type="entry name" value="Mob1_phocein"/>
    <property type="match status" value="1"/>
</dbReference>
<sequence>MCKPFVKTALVKGSYKTIVQLPKYVDYHEWLALNVFESFQHLNKFYGVISEYVTQDKYPKMLADPKTEYIWVLPNNKSISLPANQYIDYALNWINNKIDDQTIFPTKASMTFPPSFLNDIKSICKQMFRIIAHIYYNQFDKIIHLSLEAHYNSFFAHFISFIREFDLIEKSELQPLNNLIESLEIQGKIVKIA</sequence>
<evidence type="ECO:0000256" key="1">
    <source>
        <dbReference type="PIRSR" id="PIRSR605301-1"/>
    </source>
</evidence>
<reference evidence="2" key="1">
    <citation type="submission" date="2023-04" db="EMBL/GenBank/DDBJ databases">
        <title>Candida boidinii NBRC 10035.</title>
        <authorList>
            <person name="Ichikawa N."/>
            <person name="Sato H."/>
            <person name="Tonouchi N."/>
        </authorList>
    </citation>
    <scope>NUCLEOTIDE SEQUENCE</scope>
    <source>
        <strain evidence="2">NBRC 10035</strain>
    </source>
</reference>
<dbReference type="Pfam" id="PF03637">
    <property type="entry name" value="Mob1_phocein"/>
    <property type="match status" value="1"/>
</dbReference>
<evidence type="ECO:0000313" key="2">
    <source>
        <dbReference type="EMBL" id="GME76733.1"/>
    </source>
</evidence>
<dbReference type="AlphaFoldDB" id="A0A9W6T4V0"/>
<gene>
    <name evidence="2" type="ORF">Cboi02_000529300</name>
</gene>
<accession>A0A9W6T4V0</accession>
<organism evidence="2 3">
    <name type="scientific">Candida boidinii</name>
    <name type="common">Yeast</name>
    <dbReference type="NCBI Taxonomy" id="5477"/>
    <lineage>
        <taxon>Eukaryota</taxon>
        <taxon>Fungi</taxon>
        <taxon>Dikarya</taxon>
        <taxon>Ascomycota</taxon>
        <taxon>Saccharomycotina</taxon>
        <taxon>Pichiomycetes</taxon>
        <taxon>Pichiales</taxon>
        <taxon>Pichiaceae</taxon>
        <taxon>Ogataea</taxon>
        <taxon>Ogataea/Candida clade</taxon>
    </lineage>
</organism>
<dbReference type="EMBL" id="BSXN01002484">
    <property type="protein sequence ID" value="GME76733.1"/>
    <property type="molecule type" value="Genomic_DNA"/>
</dbReference>
<keyword evidence="1" id="KW-0479">Metal-binding</keyword>
<feature type="binding site" evidence="1">
    <location>
        <position position="133"/>
    </location>
    <ligand>
        <name>Zn(2+)</name>
        <dbReference type="ChEBI" id="CHEBI:29105"/>
    </ligand>
</feature>
<proteinExistence type="predicted"/>